<keyword evidence="4" id="KW-1003">Cell membrane</keyword>
<feature type="transmembrane region" description="Helical" evidence="18">
    <location>
        <begin position="76"/>
        <end position="98"/>
    </location>
</feature>
<evidence type="ECO:0000256" key="9">
    <source>
        <dbReference type="ARBA" id="ARBA00023139"/>
    </source>
</evidence>
<dbReference type="InterPro" id="IPR017452">
    <property type="entry name" value="GPCR_Rhodpsn_7TM"/>
</dbReference>
<evidence type="ECO:0000256" key="14">
    <source>
        <dbReference type="ARBA" id="ARBA00023288"/>
    </source>
</evidence>
<keyword evidence="7 17" id="KW-0297">G-protein coupled receptor</keyword>
<evidence type="ECO:0000256" key="3">
    <source>
        <dbReference type="ARBA" id="ARBA00019090"/>
    </source>
</evidence>
<keyword evidence="9" id="KW-0564">Palmitate</keyword>
<name>A0ABM1MFA0_NICVS</name>
<dbReference type="InterPro" id="IPR000276">
    <property type="entry name" value="GPCR_Rhodpsn"/>
</dbReference>
<evidence type="ECO:0000256" key="11">
    <source>
        <dbReference type="ARBA" id="ARBA00023170"/>
    </source>
</evidence>
<reference evidence="21" key="1">
    <citation type="submission" date="2025-08" db="UniProtKB">
        <authorList>
            <consortium name="RefSeq"/>
        </authorList>
    </citation>
    <scope>IDENTIFICATION</scope>
    <source>
        <tissue evidence="21">Whole Larva</tissue>
    </source>
</reference>
<dbReference type="Proteomes" id="UP000695000">
    <property type="component" value="Unplaced"/>
</dbReference>
<dbReference type="PROSITE" id="PS50262">
    <property type="entry name" value="G_PROTEIN_RECEP_F1_2"/>
    <property type="match status" value="1"/>
</dbReference>
<keyword evidence="11 17" id="KW-0675">Receptor</keyword>
<evidence type="ECO:0000256" key="16">
    <source>
        <dbReference type="ARBA" id="ARBA00031093"/>
    </source>
</evidence>
<evidence type="ECO:0000256" key="17">
    <source>
        <dbReference type="RuleBase" id="RU000688"/>
    </source>
</evidence>
<protein>
    <recommendedName>
        <fullName evidence="3">Gastrin/cholecystokinin type B receptor</fullName>
    </recommendedName>
    <alternativeName>
        <fullName evidence="16">Cholecystokinin-2 receptor</fullName>
    </alternativeName>
</protein>
<keyword evidence="10" id="KW-1015">Disulfide bond</keyword>
<evidence type="ECO:0000256" key="6">
    <source>
        <dbReference type="ARBA" id="ARBA00022989"/>
    </source>
</evidence>
<feature type="transmembrane region" description="Helical" evidence="18">
    <location>
        <begin position="377"/>
        <end position="398"/>
    </location>
</feature>
<dbReference type="PRINTS" id="PR01822">
    <property type="entry name" value="CCYSTOKININR"/>
</dbReference>
<feature type="transmembrane region" description="Helical" evidence="18">
    <location>
        <begin position="418"/>
        <end position="438"/>
    </location>
</feature>
<evidence type="ECO:0000313" key="20">
    <source>
        <dbReference type="Proteomes" id="UP000695000"/>
    </source>
</evidence>
<keyword evidence="13 17" id="KW-0807">Transducer</keyword>
<gene>
    <name evidence="21" type="primary">LOC108560283</name>
</gene>
<dbReference type="SMART" id="SM01381">
    <property type="entry name" value="7TM_GPCR_Srsx"/>
    <property type="match status" value="1"/>
</dbReference>
<keyword evidence="5 17" id="KW-0812">Transmembrane</keyword>
<feature type="transmembrane region" description="Helical" evidence="18">
    <location>
        <begin position="104"/>
        <end position="134"/>
    </location>
</feature>
<sequence length="513" mass="58316">MSSSEGLLCLRTAENKTAAMLNVTAVNRTSTSSENFDAKIVVPLYVAIFVLSMIGNSMVLITLIQNKRMRTVTNVYLVNLAIADLLLGVFCMPFTLIGQLLRNFIFGIIMCKFIAYSQVVSISVSVWTLVAISLERYFAICSPLKSRRWQTQFHAYKMISCVWITSLLWGCPLLWTYALQPTRLKDTFRCREEWPSTSSERAYNLFLSGIMFLVPLGMMSLSYSLIVNKLWKGLQREIDTVRPVSRGTMEMKDLCGKNNNRVLNGGGSFRSTKFLQTNVKLVQDGKRNKSSTKTKAITTWIGRKVNFRSRARSYSKYNKTKTTLVTRSETLYSMPVDQSVLTTHSSDDGSMENTVVFKRFAIRSNYMDKSIEAKKKVIRMLFVIVLEFFLCWTPLHILNTVHLYAPEALYKTIGPMGISLIQLLAYINSCCNPITYCFMNRKFRQAFYVIFCAKGFSFCSKRTREKKTALINNGKIKIVNNSDVSINESTIYPGRASTLGRSEVVVLEGEDRV</sequence>
<evidence type="ECO:0000256" key="2">
    <source>
        <dbReference type="ARBA" id="ARBA00010663"/>
    </source>
</evidence>
<evidence type="ECO:0000256" key="15">
    <source>
        <dbReference type="ARBA" id="ARBA00025402"/>
    </source>
</evidence>
<evidence type="ECO:0000256" key="1">
    <source>
        <dbReference type="ARBA" id="ARBA00004651"/>
    </source>
</evidence>
<evidence type="ECO:0000256" key="4">
    <source>
        <dbReference type="ARBA" id="ARBA00022475"/>
    </source>
</evidence>
<keyword evidence="20" id="KW-1185">Reference proteome</keyword>
<evidence type="ECO:0000256" key="8">
    <source>
        <dbReference type="ARBA" id="ARBA00023136"/>
    </source>
</evidence>
<feature type="transmembrane region" description="Helical" evidence="18">
    <location>
        <begin position="40"/>
        <end position="64"/>
    </location>
</feature>
<dbReference type="RefSeq" id="XP_017773250.1">
    <property type="nucleotide sequence ID" value="XM_017917761.1"/>
</dbReference>
<dbReference type="InterPro" id="IPR000314">
    <property type="entry name" value="Gastrin_rcpt"/>
</dbReference>
<keyword evidence="6 18" id="KW-1133">Transmembrane helix</keyword>
<evidence type="ECO:0000256" key="5">
    <source>
        <dbReference type="ARBA" id="ARBA00022692"/>
    </source>
</evidence>
<accession>A0ABM1MFA0</accession>
<keyword evidence="14" id="KW-0449">Lipoprotein</keyword>
<evidence type="ECO:0000259" key="19">
    <source>
        <dbReference type="PROSITE" id="PS50262"/>
    </source>
</evidence>
<feature type="domain" description="G-protein coupled receptors family 1 profile" evidence="19">
    <location>
        <begin position="55"/>
        <end position="436"/>
    </location>
</feature>
<dbReference type="PANTHER" id="PTHR24238:SF46">
    <property type="entry name" value="GASTRIN_CHOLECYSTOKININ TYPE B RECEPTOR"/>
    <property type="match status" value="1"/>
</dbReference>
<dbReference type="Pfam" id="PF00001">
    <property type="entry name" value="7tm_1"/>
    <property type="match status" value="1"/>
</dbReference>
<dbReference type="PROSITE" id="PS00237">
    <property type="entry name" value="G_PROTEIN_RECEP_F1_1"/>
    <property type="match status" value="1"/>
</dbReference>
<feature type="transmembrane region" description="Helical" evidence="18">
    <location>
        <begin position="205"/>
        <end position="226"/>
    </location>
</feature>
<feature type="transmembrane region" description="Helical" evidence="18">
    <location>
        <begin position="155"/>
        <end position="178"/>
    </location>
</feature>
<comment type="function">
    <text evidence="15">Receptor for gastrin and cholecystokinin. The CCK-B receptors occur throughout the central nervous system where they modulate anxiety, analgesia, arousal, and neuroleptic activity. This receptor mediates its action by association with G proteins that activate a phosphatidylinositol-calcium second messenger system.</text>
</comment>
<proteinExistence type="inferred from homology"/>
<evidence type="ECO:0000256" key="13">
    <source>
        <dbReference type="ARBA" id="ARBA00023224"/>
    </source>
</evidence>
<dbReference type="GeneID" id="108560283"/>
<dbReference type="Gene3D" id="1.20.1070.10">
    <property type="entry name" value="Rhodopsin 7-helix transmembrane proteins"/>
    <property type="match status" value="1"/>
</dbReference>
<evidence type="ECO:0000313" key="21">
    <source>
        <dbReference type="RefSeq" id="XP_017773250.1"/>
    </source>
</evidence>
<evidence type="ECO:0000256" key="12">
    <source>
        <dbReference type="ARBA" id="ARBA00023180"/>
    </source>
</evidence>
<evidence type="ECO:0000256" key="10">
    <source>
        <dbReference type="ARBA" id="ARBA00023157"/>
    </source>
</evidence>
<keyword evidence="12" id="KW-0325">Glycoprotein</keyword>
<comment type="subcellular location">
    <subcellularLocation>
        <location evidence="1">Cell membrane</location>
        <topology evidence="1">Multi-pass membrane protein</topology>
    </subcellularLocation>
</comment>
<dbReference type="PANTHER" id="PTHR24238">
    <property type="entry name" value="G-PROTEIN COUPLED RECEPTOR"/>
    <property type="match status" value="1"/>
</dbReference>
<dbReference type="InterPro" id="IPR009126">
    <property type="entry name" value="Cholcskin_rcpt"/>
</dbReference>
<organism evidence="20 21">
    <name type="scientific">Nicrophorus vespilloides</name>
    <name type="common">Boreal carrion beetle</name>
    <dbReference type="NCBI Taxonomy" id="110193"/>
    <lineage>
        <taxon>Eukaryota</taxon>
        <taxon>Metazoa</taxon>
        <taxon>Ecdysozoa</taxon>
        <taxon>Arthropoda</taxon>
        <taxon>Hexapoda</taxon>
        <taxon>Insecta</taxon>
        <taxon>Pterygota</taxon>
        <taxon>Neoptera</taxon>
        <taxon>Endopterygota</taxon>
        <taxon>Coleoptera</taxon>
        <taxon>Polyphaga</taxon>
        <taxon>Staphyliniformia</taxon>
        <taxon>Silphidae</taxon>
        <taxon>Nicrophorinae</taxon>
        <taxon>Nicrophorus</taxon>
    </lineage>
</organism>
<dbReference type="PRINTS" id="PR00527">
    <property type="entry name" value="GASTRINR"/>
</dbReference>
<comment type="similarity">
    <text evidence="2 17">Belongs to the G-protein coupled receptor 1 family.</text>
</comment>
<dbReference type="SUPFAM" id="SSF81321">
    <property type="entry name" value="Family A G protein-coupled receptor-like"/>
    <property type="match status" value="1"/>
</dbReference>
<evidence type="ECO:0000256" key="18">
    <source>
        <dbReference type="SAM" id="Phobius"/>
    </source>
</evidence>
<evidence type="ECO:0000256" key="7">
    <source>
        <dbReference type="ARBA" id="ARBA00023040"/>
    </source>
</evidence>
<dbReference type="PRINTS" id="PR00237">
    <property type="entry name" value="GPCRRHODOPSN"/>
</dbReference>
<keyword evidence="8 18" id="KW-0472">Membrane</keyword>